<sequence>MSSEKDPKSKKIAREAPIFSIKRETRSVFVILDVKALGSALAQRTATLVFPESGLRVGLAPSQKHLLGLLHVLLLPEPCLQGALLQGPAK</sequence>
<name>A0AA38SU82_9ASTR</name>
<dbReference type="Proteomes" id="UP001172457">
    <property type="component" value="Chromosome 7"/>
</dbReference>
<proteinExistence type="predicted"/>
<accession>A0AA38SU82</accession>
<comment type="caution">
    <text evidence="1">The sequence shown here is derived from an EMBL/GenBank/DDBJ whole genome shotgun (WGS) entry which is preliminary data.</text>
</comment>
<evidence type="ECO:0000313" key="1">
    <source>
        <dbReference type="EMBL" id="KAJ9542771.1"/>
    </source>
</evidence>
<dbReference type="EMBL" id="JARYMX010000007">
    <property type="protein sequence ID" value="KAJ9542771.1"/>
    <property type="molecule type" value="Genomic_DNA"/>
</dbReference>
<protein>
    <submittedName>
        <fullName evidence="1">Uncharacterized protein</fullName>
    </submittedName>
</protein>
<gene>
    <name evidence="1" type="ORF">OSB04_029277</name>
</gene>
<evidence type="ECO:0000313" key="2">
    <source>
        <dbReference type="Proteomes" id="UP001172457"/>
    </source>
</evidence>
<keyword evidence="2" id="KW-1185">Reference proteome</keyword>
<dbReference type="AlphaFoldDB" id="A0AA38SU82"/>
<organism evidence="1 2">
    <name type="scientific">Centaurea solstitialis</name>
    <name type="common">yellow star-thistle</name>
    <dbReference type="NCBI Taxonomy" id="347529"/>
    <lineage>
        <taxon>Eukaryota</taxon>
        <taxon>Viridiplantae</taxon>
        <taxon>Streptophyta</taxon>
        <taxon>Embryophyta</taxon>
        <taxon>Tracheophyta</taxon>
        <taxon>Spermatophyta</taxon>
        <taxon>Magnoliopsida</taxon>
        <taxon>eudicotyledons</taxon>
        <taxon>Gunneridae</taxon>
        <taxon>Pentapetalae</taxon>
        <taxon>asterids</taxon>
        <taxon>campanulids</taxon>
        <taxon>Asterales</taxon>
        <taxon>Asteraceae</taxon>
        <taxon>Carduoideae</taxon>
        <taxon>Cardueae</taxon>
        <taxon>Centaureinae</taxon>
        <taxon>Centaurea</taxon>
    </lineage>
</organism>
<reference evidence="1" key="1">
    <citation type="submission" date="2023-03" db="EMBL/GenBank/DDBJ databases">
        <title>Chromosome-scale reference genome and RAD-based genetic map of yellow starthistle (Centaurea solstitialis) reveal putative structural variation and QTLs associated with invader traits.</title>
        <authorList>
            <person name="Reatini B."/>
            <person name="Cang F.A."/>
            <person name="Jiang Q."/>
            <person name="Mckibben M.T.W."/>
            <person name="Barker M.S."/>
            <person name="Rieseberg L.H."/>
            <person name="Dlugosch K.M."/>
        </authorList>
    </citation>
    <scope>NUCLEOTIDE SEQUENCE</scope>
    <source>
        <strain evidence="1">CAN-66</strain>
        <tissue evidence="1">Leaf</tissue>
    </source>
</reference>